<evidence type="ECO:0000256" key="4">
    <source>
        <dbReference type="ARBA" id="ARBA00022898"/>
    </source>
</evidence>
<dbReference type="InterPro" id="IPR004839">
    <property type="entry name" value="Aminotransferase_I/II_large"/>
</dbReference>
<comment type="caution">
    <text evidence="6">The sequence shown here is derived from an EMBL/GenBank/DDBJ whole genome shotgun (WGS) entry which is preliminary data.</text>
</comment>
<keyword evidence="3 6" id="KW-0808">Transferase</keyword>
<gene>
    <name evidence="6" type="ORF">ABH943_004221</name>
</gene>
<sequence length="398" mass="44118">MHRGTDEFRWARRAADKIAMPSTTPRDMIRLGGGLAFPDELPNIVEEAAAAAAMRSEGLQYGPLYGLTDLRDAVVAYLAQDGVSAERENILIVNGAKHGLDLACRVFIEPGDAMIVTGPTYMTALSIMKTHEVEFVVVSQDDNGMKVDELEETLVARRKSGRPLPKLLFDVPDFHNPTGITLSIERRQKLVQLAIEYGFRVLEDDPYRRVRFEGTSIAPIKSFDIGNHVIGLGTVSKILAPGLRIGWVNASPEIVGRMAAQKCDHGTNPFVQRIVAQLFLNRKVDEHIERVKRTLRVHRDTMVEAIHEHLPGSKVDVPHGGYFLWVRLPDEVDADQLVQRAGELKVEVNPGRLSFAGPAPGQFIRLAYSFCDPTEIRAGIARLGEAYRALRSTRATQA</sequence>
<feature type="domain" description="Aminotransferase class I/classII large" evidence="5">
    <location>
        <begin position="38"/>
        <end position="382"/>
    </location>
</feature>
<dbReference type="InterPro" id="IPR015422">
    <property type="entry name" value="PyrdxlP-dep_Trfase_small"/>
</dbReference>
<dbReference type="PANTHER" id="PTHR42790:SF19">
    <property type="entry name" value="KYNURENINE_ALPHA-AMINOADIPATE AMINOTRANSFERASE, MITOCHONDRIAL"/>
    <property type="match status" value="1"/>
</dbReference>
<evidence type="ECO:0000259" key="5">
    <source>
        <dbReference type="Pfam" id="PF00155"/>
    </source>
</evidence>
<dbReference type="EMBL" id="JBIYDN010000013">
    <property type="protein sequence ID" value="MFK4444199.1"/>
    <property type="molecule type" value="Genomic_DNA"/>
</dbReference>
<keyword evidence="7" id="KW-1185">Reference proteome</keyword>
<proteinExistence type="predicted"/>
<dbReference type="Gene3D" id="3.90.1150.10">
    <property type="entry name" value="Aspartate Aminotransferase, domain 1"/>
    <property type="match status" value="1"/>
</dbReference>
<dbReference type="Pfam" id="PF00155">
    <property type="entry name" value="Aminotran_1_2"/>
    <property type="match status" value="1"/>
</dbReference>
<dbReference type="GO" id="GO:0008483">
    <property type="term" value="F:transaminase activity"/>
    <property type="evidence" value="ECO:0007669"/>
    <property type="project" value="UniProtKB-KW"/>
</dbReference>
<evidence type="ECO:0000256" key="1">
    <source>
        <dbReference type="ARBA" id="ARBA00001933"/>
    </source>
</evidence>
<evidence type="ECO:0000256" key="3">
    <source>
        <dbReference type="ARBA" id="ARBA00022679"/>
    </source>
</evidence>
<keyword evidence="4" id="KW-0663">Pyridoxal phosphate</keyword>
<dbReference type="EC" id="2.6.1.-" evidence="6"/>
<dbReference type="Gene3D" id="3.40.640.10">
    <property type="entry name" value="Type I PLP-dependent aspartate aminotransferase-like (Major domain)"/>
    <property type="match status" value="1"/>
</dbReference>
<dbReference type="InterPro" id="IPR015421">
    <property type="entry name" value="PyrdxlP-dep_Trfase_major"/>
</dbReference>
<dbReference type="Proteomes" id="UP001620514">
    <property type="component" value="Unassembled WGS sequence"/>
</dbReference>
<dbReference type="CDD" id="cd00609">
    <property type="entry name" value="AAT_like"/>
    <property type="match status" value="1"/>
</dbReference>
<protein>
    <submittedName>
        <fullName evidence="6">2-aminoadipate transaminase</fullName>
        <ecNumber evidence="6">2.6.1.-</ecNumber>
    </submittedName>
</protein>
<evidence type="ECO:0000313" key="7">
    <source>
        <dbReference type="Proteomes" id="UP001620514"/>
    </source>
</evidence>
<keyword evidence="2 6" id="KW-0032">Aminotransferase</keyword>
<evidence type="ECO:0000256" key="2">
    <source>
        <dbReference type="ARBA" id="ARBA00022576"/>
    </source>
</evidence>
<organism evidence="6 7">
    <name type="scientific">Caballeronia udeis</name>
    <dbReference type="NCBI Taxonomy" id="1232866"/>
    <lineage>
        <taxon>Bacteria</taxon>
        <taxon>Pseudomonadati</taxon>
        <taxon>Pseudomonadota</taxon>
        <taxon>Betaproteobacteria</taxon>
        <taxon>Burkholderiales</taxon>
        <taxon>Burkholderiaceae</taxon>
        <taxon>Caballeronia</taxon>
    </lineage>
</organism>
<dbReference type="InterPro" id="IPR050859">
    <property type="entry name" value="Class-I_PLP-dep_aminotransf"/>
</dbReference>
<accession>A0ABW8MKI6</accession>
<evidence type="ECO:0000313" key="6">
    <source>
        <dbReference type="EMBL" id="MFK4444199.1"/>
    </source>
</evidence>
<dbReference type="PANTHER" id="PTHR42790">
    <property type="entry name" value="AMINOTRANSFERASE"/>
    <property type="match status" value="1"/>
</dbReference>
<name>A0ABW8MKI6_9BURK</name>
<dbReference type="RefSeq" id="WP_404609225.1">
    <property type="nucleotide sequence ID" value="NZ_JBIYDN010000013.1"/>
</dbReference>
<dbReference type="SUPFAM" id="SSF53383">
    <property type="entry name" value="PLP-dependent transferases"/>
    <property type="match status" value="1"/>
</dbReference>
<reference evidence="6 7" key="1">
    <citation type="submission" date="2024-11" db="EMBL/GenBank/DDBJ databases">
        <title>Using genomics to understand microbial adaptation to soil warming.</title>
        <authorList>
            <person name="Deangelis K.M. PhD."/>
        </authorList>
    </citation>
    <scope>NUCLEOTIDE SEQUENCE [LARGE SCALE GENOMIC DNA]</scope>
    <source>
        <strain evidence="6 7">GAS97</strain>
    </source>
</reference>
<comment type="cofactor">
    <cofactor evidence="1">
        <name>pyridoxal 5'-phosphate</name>
        <dbReference type="ChEBI" id="CHEBI:597326"/>
    </cofactor>
</comment>
<dbReference type="InterPro" id="IPR015424">
    <property type="entry name" value="PyrdxlP-dep_Trfase"/>
</dbReference>